<gene>
    <name evidence="1" type="ORF">CS009_07315</name>
    <name evidence="2" type="ORF">CS010_00270</name>
</gene>
<evidence type="ECO:0000313" key="4">
    <source>
        <dbReference type="Proteomes" id="UP000222913"/>
    </source>
</evidence>
<proteinExistence type="predicted"/>
<dbReference type="EMBL" id="PEBM01000002">
    <property type="protein sequence ID" value="PHV59109.1"/>
    <property type="molecule type" value="Genomic_DNA"/>
</dbReference>
<dbReference type="AlphaFoldDB" id="A0A2G3P012"/>
<evidence type="ECO:0000313" key="2">
    <source>
        <dbReference type="EMBL" id="PHV59109.1"/>
    </source>
</evidence>
<dbReference type="Proteomes" id="UP000221763">
    <property type="component" value="Unassembled WGS sequence"/>
</dbReference>
<name>A0A2G3P012_STRMC</name>
<accession>A0A2G3P012</accession>
<protein>
    <submittedName>
        <fullName evidence="2">Uncharacterized protein</fullName>
    </submittedName>
</protein>
<comment type="caution">
    <text evidence="2">The sequence shown here is derived from an EMBL/GenBank/DDBJ whole genome shotgun (WGS) entry which is preliminary data.</text>
</comment>
<evidence type="ECO:0000313" key="3">
    <source>
        <dbReference type="Proteomes" id="UP000221763"/>
    </source>
</evidence>
<organism evidence="2 4">
    <name type="scientific">Streptococcus macedonicus</name>
    <name type="common">Streptococcus gallolyticus macedonicus</name>
    <dbReference type="NCBI Taxonomy" id="59310"/>
    <lineage>
        <taxon>Bacteria</taxon>
        <taxon>Bacillati</taxon>
        <taxon>Bacillota</taxon>
        <taxon>Bacilli</taxon>
        <taxon>Lactobacillales</taxon>
        <taxon>Streptococcaceae</taxon>
        <taxon>Streptococcus</taxon>
    </lineage>
</organism>
<reference evidence="3 4" key="1">
    <citation type="submission" date="2017-10" db="EMBL/GenBank/DDBJ databases">
        <title>Whole-genome sequence of three Streptococcus macedonicus strains isolated from Italian cheeses of the Veneto region.</title>
        <authorList>
            <person name="Treu L."/>
            <person name="De Diego-Diaz B."/>
            <person name="Papadimitriou K."/>
            <person name="Tsakalidou E."/>
            <person name="Corich V."/>
            <person name="Giacomini A."/>
        </authorList>
    </citation>
    <scope>NUCLEOTIDE SEQUENCE [LARGE SCALE GENOMIC DNA]</scope>
    <source>
        <strain evidence="1 3">19AS</strain>
        <strain evidence="2 4">27MV</strain>
    </source>
</reference>
<dbReference type="EMBL" id="PEBN01000035">
    <property type="protein sequence ID" value="PHV56809.1"/>
    <property type="molecule type" value="Genomic_DNA"/>
</dbReference>
<evidence type="ECO:0000313" key="1">
    <source>
        <dbReference type="EMBL" id="PHV56809.1"/>
    </source>
</evidence>
<dbReference type="Proteomes" id="UP000222913">
    <property type="component" value="Unassembled WGS sequence"/>
</dbReference>
<sequence>MWCLNLILAQKASDYTRLRAKFYDETLQVHFVEVNERSELSIFDFEDKGGDSYRKRKYNH</sequence>